<dbReference type="EMBL" id="JASBWS010000223">
    <property type="protein sequence ID" value="KAJ9090841.1"/>
    <property type="molecule type" value="Genomic_DNA"/>
</dbReference>
<organism evidence="1 2">
    <name type="scientific">Naganishia adeliensis</name>
    <dbReference type="NCBI Taxonomy" id="92952"/>
    <lineage>
        <taxon>Eukaryota</taxon>
        <taxon>Fungi</taxon>
        <taxon>Dikarya</taxon>
        <taxon>Basidiomycota</taxon>
        <taxon>Agaricomycotina</taxon>
        <taxon>Tremellomycetes</taxon>
        <taxon>Filobasidiales</taxon>
        <taxon>Filobasidiaceae</taxon>
        <taxon>Naganishia</taxon>
    </lineage>
</organism>
<protein>
    <submittedName>
        <fullName evidence="1">Uncharacterized protein</fullName>
    </submittedName>
</protein>
<feature type="non-terminal residue" evidence="1">
    <location>
        <position position="1"/>
    </location>
</feature>
<proteinExistence type="predicted"/>
<name>A0ACC2UW61_9TREE</name>
<comment type="caution">
    <text evidence="1">The sequence shown here is derived from an EMBL/GenBank/DDBJ whole genome shotgun (WGS) entry which is preliminary data.</text>
</comment>
<gene>
    <name evidence="1" type="ORF">QFC20_007802</name>
</gene>
<keyword evidence="2" id="KW-1185">Reference proteome</keyword>
<evidence type="ECO:0000313" key="2">
    <source>
        <dbReference type="Proteomes" id="UP001230649"/>
    </source>
</evidence>
<dbReference type="Proteomes" id="UP001230649">
    <property type="component" value="Unassembled WGS sequence"/>
</dbReference>
<accession>A0ACC2UW61</accession>
<evidence type="ECO:0000313" key="1">
    <source>
        <dbReference type="EMBL" id="KAJ9090841.1"/>
    </source>
</evidence>
<reference evidence="1" key="1">
    <citation type="submission" date="2023-04" db="EMBL/GenBank/DDBJ databases">
        <title>Draft Genome sequencing of Naganishia species isolated from polar environments using Oxford Nanopore Technology.</title>
        <authorList>
            <person name="Leo P."/>
            <person name="Venkateswaran K."/>
        </authorList>
    </citation>
    <scope>NUCLEOTIDE SEQUENCE</scope>
    <source>
        <strain evidence="1">MNA-CCFEE 5262</strain>
    </source>
</reference>
<sequence length="363" mass="41421">LLFRKFTRDIFRHLQKCADQNKAFEIGSAINKNTIEKGMRYSLATGNWGEQAKAMEAKAGVSQVLNRYTYASTLSHLRRTNTPIGRDGKIAKPRQLHNTHWGMVCPAETPEGQACGLVKNLALMSYISVGTPSAPIVNFLHQWHILDLDEYSDKPTATRVFVNGQWIGIHTNPSELMKNLIMHRRDNAIRYEVSIVRDIRERELRIYSDSGRIMRPLFVVDKETQRIKITPNDIGMLQRTMDEKKNQDLALEGEQLDDPYGWEQLLGEGKVEYLDAEEEETSMIAMTMEDLENSRKSIDENGNVKREQVPAELSPDFDPAQRVKSTSFSHSFTHCEIHPSMILGVCASIIPFPDHNQSLMRAY</sequence>